<dbReference type="GeneID" id="43652622"/>
<proteinExistence type="predicted"/>
<name>A0A5N6ZTM3_9EURO</name>
<organism evidence="1 2">
    <name type="scientific">Aspergillus caelatus</name>
    <dbReference type="NCBI Taxonomy" id="61420"/>
    <lineage>
        <taxon>Eukaryota</taxon>
        <taxon>Fungi</taxon>
        <taxon>Dikarya</taxon>
        <taxon>Ascomycota</taxon>
        <taxon>Pezizomycotina</taxon>
        <taxon>Eurotiomycetes</taxon>
        <taxon>Eurotiomycetidae</taxon>
        <taxon>Eurotiales</taxon>
        <taxon>Aspergillaceae</taxon>
        <taxon>Aspergillus</taxon>
        <taxon>Aspergillus subgen. Circumdati</taxon>
    </lineage>
</organism>
<accession>A0A5N6ZTM3</accession>
<dbReference type="AlphaFoldDB" id="A0A5N6ZTM3"/>
<gene>
    <name evidence="1" type="ORF">BDV27DRAFT_133855</name>
</gene>
<reference evidence="1 2" key="1">
    <citation type="submission" date="2019-04" db="EMBL/GenBank/DDBJ databases">
        <title>Friends and foes A comparative genomics studyof 23 Aspergillus species from section Flavi.</title>
        <authorList>
            <consortium name="DOE Joint Genome Institute"/>
            <person name="Kjaerbolling I."/>
            <person name="Vesth T."/>
            <person name="Frisvad J.C."/>
            <person name="Nybo J.L."/>
            <person name="Theobald S."/>
            <person name="Kildgaard S."/>
            <person name="Isbrandt T."/>
            <person name="Kuo A."/>
            <person name="Sato A."/>
            <person name="Lyhne E.K."/>
            <person name="Kogle M.E."/>
            <person name="Wiebenga A."/>
            <person name="Kun R.S."/>
            <person name="Lubbers R.J."/>
            <person name="Makela M.R."/>
            <person name="Barry K."/>
            <person name="Chovatia M."/>
            <person name="Clum A."/>
            <person name="Daum C."/>
            <person name="Haridas S."/>
            <person name="He G."/>
            <person name="LaButti K."/>
            <person name="Lipzen A."/>
            <person name="Mondo S."/>
            <person name="Riley R."/>
            <person name="Salamov A."/>
            <person name="Simmons B.A."/>
            <person name="Magnuson J.K."/>
            <person name="Henrissat B."/>
            <person name="Mortensen U.H."/>
            <person name="Larsen T.O."/>
            <person name="Devries R.P."/>
            <person name="Grigoriev I.V."/>
            <person name="Machida M."/>
            <person name="Baker S.E."/>
            <person name="Andersen M.R."/>
        </authorList>
    </citation>
    <scope>NUCLEOTIDE SEQUENCE [LARGE SCALE GENOMIC DNA]</scope>
    <source>
        <strain evidence="1 2">CBS 763.97</strain>
    </source>
</reference>
<dbReference type="EMBL" id="ML737756">
    <property type="protein sequence ID" value="KAE8360882.1"/>
    <property type="molecule type" value="Genomic_DNA"/>
</dbReference>
<dbReference type="Proteomes" id="UP000326268">
    <property type="component" value="Unassembled WGS sequence"/>
</dbReference>
<evidence type="ECO:0000313" key="2">
    <source>
        <dbReference type="Proteomes" id="UP000326268"/>
    </source>
</evidence>
<sequence length="92" mass="10303">MLIYKRDGGCCCLMRTPFKSYMDHNLEYVQMISTLVFSDPDFVRVGAYDNTTMPSQLADTIGCSFRNAGSFLVTKDAGELALCFLQPATSRR</sequence>
<keyword evidence="2" id="KW-1185">Reference proteome</keyword>
<dbReference type="RefSeq" id="XP_031923963.1">
    <property type="nucleotide sequence ID" value="XM_032068176.1"/>
</dbReference>
<dbReference type="OrthoDB" id="4364803at2759"/>
<evidence type="ECO:0000313" key="1">
    <source>
        <dbReference type="EMBL" id="KAE8360882.1"/>
    </source>
</evidence>
<protein>
    <submittedName>
        <fullName evidence="1">Uncharacterized protein</fullName>
    </submittedName>
</protein>